<sequence>MSKYYSQDILYYIDAILKYSNYGKAAKSLYISQPHLTQVIKRIESQLNCELISRSKLPYRLTEQGKIYYQYLTSIENSSAKLLREISAVSDIDNKVIKIGVLPSLGTYLLPLFLPKFLDMHPNCRIELSETLPEKNEKLTQNGELDFWIGQNSRNISPNLNSITWGRHRYFAIIPRCCDLYQKDVAIIPEGTMDINKILCQKLILTSKGSAIRKQIDQLLSVYKVEPKIIMESTEINTVLKLATSNLGLTFIPESIYVKECPSEYNIYQMPIDELSLDYFIAYHSEKKLTAIDKDLIDAFLIHGQNNFNIGEQNE</sequence>
<dbReference type="Pfam" id="PF00126">
    <property type="entry name" value="HTH_1"/>
    <property type="match status" value="1"/>
</dbReference>
<dbReference type="Gene3D" id="1.10.10.10">
    <property type="entry name" value="Winged helix-like DNA-binding domain superfamily/Winged helix DNA-binding domain"/>
    <property type="match status" value="1"/>
</dbReference>
<keyword evidence="3" id="KW-0238">DNA-binding</keyword>
<dbReference type="Pfam" id="PF03466">
    <property type="entry name" value="LysR_substrate"/>
    <property type="match status" value="1"/>
</dbReference>
<dbReference type="PANTHER" id="PTHR30419:SF28">
    <property type="entry name" value="HTH-TYPE TRANSCRIPTIONAL REGULATOR BSDA"/>
    <property type="match status" value="1"/>
</dbReference>
<protein>
    <submittedName>
        <fullName evidence="6">LysR family transcriptional regulator</fullName>
    </submittedName>
</protein>
<comment type="similarity">
    <text evidence="1">Belongs to the LysR transcriptional regulatory family.</text>
</comment>
<dbReference type="Proteomes" id="UP001208567">
    <property type="component" value="Unassembled WGS sequence"/>
</dbReference>
<dbReference type="SUPFAM" id="SSF46785">
    <property type="entry name" value="Winged helix' DNA-binding domain"/>
    <property type="match status" value="1"/>
</dbReference>
<keyword evidence="7" id="KW-1185">Reference proteome</keyword>
<evidence type="ECO:0000256" key="1">
    <source>
        <dbReference type="ARBA" id="ARBA00009437"/>
    </source>
</evidence>
<keyword evidence="2" id="KW-0805">Transcription regulation</keyword>
<dbReference type="PROSITE" id="PS50931">
    <property type="entry name" value="HTH_LYSR"/>
    <property type="match status" value="1"/>
</dbReference>
<reference evidence="6 7" key="1">
    <citation type="journal article" date="2024" name="Int. J. Syst. Evol. Microbiol.">
        <title>Clostridium omnivorum sp. nov., isolated from anoxic soil under the treatment of reductive soil disinfestation.</title>
        <authorList>
            <person name="Ueki A."/>
            <person name="Tonouchi A."/>
            <person name="Kaku N."/>
            <person name="Honma S."/>
            <person name="Ueki K."/>
        </authorList>
    </citation>
    <scope>NUCLEOTIDE SEQUENCE [LARGE SCALE GENOMIC DNA]</scope>
    <source>
        <strain evidence="6 7">E14</strain>
    </source>
</reference>
<dbReference type="EMBL" id="BRXR01000001">
    <property type="protein sequence ID" value="GLC29010.1"/>
    <property type="molecule type" value="Genomic_DNA"/>
</dbReference>
<comment type="caution">
    <text evidence="6">The sequence shown here is derived from an EMBL/GenBank/DDBJ whole genome shotgun (WGS) entry which is preliminary data.</text>
</comment>
<dbReference type="InterPro" id="IPR036390">
    <property type="entry name" value="WH_DNA-bd_sf"/>
</dbReference>
<dbReference type="RefSeq" id="WP_264848288.1">
    <property type="nucleotide sequence ID" value="NZ_BRXR01000001.1"/>
</dbReference>
<dbReference type="InterPro" id="IPR005119">
    <property type="entry name" value="LysR_subst-bd"/>
</dbReference>
<keyword evidence="4" id="KW-0804">Transcription</keyword>
<gene>
    <name evidence="6" type="ORF">bsdE14_04200</name>
</gene>
<dbReference type="Gene3D" id="3.40.190.290">
    <property type="match status" value="1"/>
</dbReference>
<feature type="domain" description="HTH lysR-type" evidence="5">
    <location>
        <begin position="10"/>
        <end position="62"/>
    </location>
</feature>
<evidence type="ECO:0000259" key="5">
    <source>
        <dbReference type="PROSITE" id="PS50931"/>
    </source>
</evidence>
<dbReference type="SUPFAM" id="SSF53850">
    <property type="entry name" value="Periplasmic binding protein-like II"/>
    <property type="match status" value="1"/>
</dbReference>
<evidence type="ECO:0000313" key="7">
    <source>
        <dbReference type="Proteomes" id="UP001208567"/>
    </source>
</evidence>
<dbReference type="CDD" id="cd05466">
    <property type="entry name" value="PBP2_LTTR_substrate"/>
    <property type="match status" value="1"/>
</dbReference>
<dbReference type="InterPro" id="IPR050950">
    <property type="entry name" value="HTH-type_LysR_regulators"/>
</dbReference>
<dbReference type="PRINTS" id="PR00039">
    <property type="entry name" value="HTHLYSR"/>
</dbReference>
<organism evidence="6 7">
    <name type="scientific">Clostridium omnivorum</name>
    <dbReference type="NCBI Taxonomy" id="1604902"/>
    <lineage>
        <taxon>Bacteria</taxon>
        <taxon>Bacillati</taxon>
        <taxon>Bacillota</taxon>
        <taxon>Clostridia</taxon>
        <taxon>Eubacteriales</taxon>
        <taxon>Clostridiaceae</taxon>
        <taxon>Clostridium</taxon>
    </lineage>
</organism>
<accession>A0ABQ5N1B9</accession>
<dbReference type="InterPro" id="IPR000847">
    <property type="entry name" value="LysR_HTH_N"/>
</dbReference>
<dbReference type="PANTHER" id="PTHR30419">
    <property type="entry name" value="HTH-TYPE TRANSCRIPTIONAL REGULATOR YBHD"/>
    <property type="match status" value="1"/>
</dbReference>
<dbReference type="InterPro" id="IPR036388">
    <property type="entry name" value="WH-like_DNA-bd_sf"/>
</dbReference>
<evidence type="ECO:0000256" key="3">
    <source>
        <dbReference type="ARBA" id="ARBA00023125"/>
    </source>
</evidence>
<evidence type="ECO:0000256" key="2">
    <source>
        <dbReference type="ARBA" id="ARBA00023015"/>
    </source>
</evidence>
<evidence type="ECO:0000256" key="4">
    <source>
        <dbReference type="ARBA" id="ARBA00023163"/>
    </source>
</evidence>
<proteinExistence type="inferred from homology"/>
<evidence type="ECO:0000313" key="6">
    <source>
        <dbReference type="EMBL" id="GLC29010.1"/>
    </source>
</evidence>
<name>A0ABQ5N1B9_9CLOT</name>